<dbReference type="Gene3D" id="2.30.29.30">
    <property type="entry name" value="Pleckstrin-homology domain (PH domain)/Phosphotyrosine-binding domain (PTB)"/>
    <property type="match status" value="1"/>
</dbReference>
<dbReference type="AlphaFoldDB" id="A0A8T2II89"/>
<evidence type="ECO:0000313" key="4">
    <source>
        <dbReference type="EMBL" id="KAG8431387.1"/>
    </source>
</evidence>
<evidence type="ECO:0000259" key="3">
    <source>
        <dbReference type="PROSITE" id="PS50003"/>
    </source>
</evidence>
<evidence type="ECO:0000313" key="5">
    <source>
        <dbReference type="Proteomes" id="UP000812440"/>
    </source>
</evidence>
<comment type="caution">
    <text evidence="4">The sequence shown here is derived from an EMBL/GenBank/DDBJ whole genome shotgun (WGS) entry which is preliminary data.</text>
</comment>
<proteinExistence type="predicted"/>
<dbReference type="OrthoDB" id="2157866at2759"/>
<accession>A0A8T2II89</accession>
<reference evidence="4" key="1">
    <citation type="thesis" date="2020" institute="ProQuest LLC" country="789 East Eisenhower Parkway, Ann Arbor, MI, USA">
        <title>Comparative Genomics and Chromosome Evolution.</title>
        <authorList>
            <person name="Mudd A.B."/>
        </authorList>
    </citation>
    <scope>NUCLEOTIDE SEQUENCE</scope>
    <source>
        <strain evidence="4">Female2</strain>
        <tissue evidence="4">Blood</tissue>
    </source>
</reference>
<evidence type="ECO:0000256" key="1">
    <source>
        <dbReference type="ARBA" id="ARBA00004370"/>
    </source>
</evidence>
<sequence length="190" mass="21754">MALVKSGWLWRQSSMLKRWKKHWFDLWLDGNIVYYPDEKRQNVEEKIPMRFNCVNVRAGLECVDIEPPDGSLLESLLTVELKDRVRLLLCAESEDDAVAWKMALMDSQFHPVYVYDPYSDQYQTVPFNAHQAIYVNQGYYGPGYVPGMAPVILGNDPYRTSYGEQMALGMLAGAVTGSALSSLVWLPCWF</sequence>
<dbReference type="GO" id="GO:0045595">
    <property type="term" value="P:regulation of cell differentiation"/>
    <property type="evidence" value="ECO:0007669"/>
    <property type="project" value="TreeGrafter"/>
</dbReference>
<gene>
    <name evidence="4" type="ORF">GDO86_018906</name>
</gene>
<dbReference type="FunFam" id="2.30.29.30:FF:000073">
    <property type="entry name" value="Pleckstrin homology domain-containing family B member 2"/>
    <property type="match status" value="1"/>
</dbReference>
<dbReference type="EMBL" id="JAACNH010000219">
    <property type="protein sequence ID" value="KAG8431387.1"/>
    <property type="molecule type" value="Genomic_DNA"/>
</dbReference>
<dbReference type="InterPro" id="IPR001849">
    <property type="entry name" value="PH_domain"/>
</dbReference>
<organism evidence="4 5">
    <name type="scientific">Hymenochirus boettgeri</name>
    <name type="common">Congo dwarf clawed frog</name>
    <dbReference type="NCBI Taxonomy" id="247094"/>
    <lineage>
        <taxon>Eukaryota</taxon>
        <taxon>Metazoa</taxon>
        <taxon>Chordata</taxon>
        <taxon>Craniata</taxon>
        <taxon>Vertebrata</taxon>
        <taxon>Euteleostomi</taxon>
        <taxon>Amphibia</taxon>
        <taxon>Batrachia</taxon>
        <taxon>Anura</taxon>
        <taxon>Pipoidea</taxon>
        <taxon>Pipidae</taxon>
        <taxon>Pipinae</taxon>
        <taxon>Hymenochirus</taxon>
    </lineage>
</organism>
<dbReference type="PANTHER" id="PTHR14309">
    <property type="entry name" value="EXPRESSED PROTEIN"/>
    <property type="match status" value="1"/>
</dbReference>
<protein>
    <recommendedName>
        <fullName evidence="3">PH domain-containing protein</fullName>
    </recommendedName>
</protein>
<dbReference type="PROSITE" id="PS50003">
    <property type="entry name" value="PH_DOMAIN"/>
    <property type="match status" value="1"/>
</dbReference>
<dbReference type="SUPFAM" id="SSF50729">
    <property type="entry name" value="PH domain-like"/>
    <property type="match status" value="1"/>
</dbReference>
<dbReference type="PANTHER" id="PTHR14309:SF7">
    <property type="entry name" value="PLECKSTRIN HOMOLOGY DOMAIN-CONTAINING FAMILY B MEMBER 1"/>
    <property type="match status" value="1"/>
</dbReference>
<keyword evidence="2" id="KW-0472">Membrane</keyword>
<evidence type="ECO:0000256" key="2">
    <source>
        <dbReference type="ARBA" id="ARBA00023136"/>
    </source>
</evidence>
<dbReference type="CDD" id="cd13265">
    <property type="entry name" value="PH_evt"/>
    <property type="match status" value="1"/>
</dbReference>
<feature type="domain" description="PH" evidence="3">
    <location>
        <begin position="2"/>
        <end position="109"/>
    </location>
</feature>
<dbReference type="InterPro" id="IPR039680">
    <property type="entry name" value="PLEKHB1/2"/>
</dbReference>
<dbReference type="SMART" id="SM00233">
    <property type="entry name" value="PH"/>
    <property type="match status" value="1"/>
</dbReference>
<dbReference type="GO" id="GO:0016020">
    <property type="term" value="C:membrane"/>
    <property type="evidence" value="ECO:0007669"/>
    <property type="project" value="UniProtKB-SubCell"/>
</dbReference>
<dbReference type="Pfam" id="PF00169">
    <property type="entry name" value="PH"/>
    <property type="match status" value="1"/>
</dbReference>
<comment type="subcellular location">
    <subcellularLocation>
        <location evidence="1">Membrane</location>
    </subcellularLocation>
</comment>
<keyword evidence="5" id="KW-1185">Reference proteome</keyword>
<name>A0A8T2II89_9PIPI</name>
<dbReference type="Proteomes" id="UP000812440">
    <property type="component" value="Unassembled WGS sequence"/>
</dbReference>
<dbReference type="InterPro" id="IPR011993">
    <property type="entry name" value="PH-like_dom_sf"/>
</dbReference>